<dbReference type="PROSITE" id="PS51257">
    <property type="entry name" value="PROKAR_LIPOPROTEIN"/>
    <property type="match status" value="1"/>
</dbReference>
<dbReference type="OrthoDB" id="5520859at2"/>
<dbReference type="EMBL" id="CP012159">
    <property type="protein sequence ID" value="AKT38444.1"/>
    <property type="molecule type" value="Genomic_DNA"/>
</dbReference>
<keyword evidence="3" id="KW-1185">Reference proteome</keyword>
<name>A0A0K1EC61_CHOCO</name>
<sequence length="194" mass="20569">MSLPRIALIPVFGIASLFAYGCSDPPPPTPRGGFDVQWLDSPPAECQLNTHRAQVGSPTATDPGEKISDGQNGASVECTVSGSGTYLVKGRIQQDLNILAVTVSSLSSSASRAAPAKGSVTFRSKELQAGSVNSDADEPCDFWFPDERPDDQRVSGGKAWLVFSCPKMNHLQGSVCALGESYVLFENCDLGEEE</sequence>
<dbReference type="STRING" id="52.CMC5_025900"/>
<dbReference type="RefSeq" id="WP_156338530.1">
    <property type="nucleotide sequence ID" value="NZ_CP012159.1"/>
</dbReference>
<evidence type="ECO:0000313" key="2">
    <source>
        <dbReference type="EMBL" id="AKT38444.1"/>
    </source>
</evidence>
<evidence type="ECO:0000313" key="3">
    <source>
        <dbReference type="Proteomes" id="UP000067626"/>
    </source>
</evidence>
<gene>
    <name evidence="2" type="ORF">CMC5_025900</name>
</gene>
<organism evidence="2 3">
    <name type="scientific">Chondromyces crocatus</name>
    <dbReference type="NCBI Taxonomy" id="52"/>
    <lineage>
        <taxon>Bacteria</taxon>
        <taxon>Pseudomonadati</taxon>
        <taxon>Myxococcota</taxon>
        <taxon>Polyangia</taxon>
        <taxon>Polyangiales</taxon>
        <taxon>Polyangiaceae</taxon>
        <taxon>Chondromyces</taxon>
    </lineage>
</organism>
<reference evidence="2 3" key="1">
    <citation type="submission" date="2015-07" db="EMBL/GenBank/DDBJ databases">
        <title>Genome analysis of myxobacterium Chondromyces crocatus Cm c5 reveals a high potential for natural compound synthesis and the genetic basis for the loss of fruiting body formation.</title>
        <authorList>
            <person name="Zaburannyi N."/>
            <person name="Bunk B."/>
            <person name="Maier J."/>
            <person name="Overmann J."/>
            <person name="Mueller R."/>
        </authorList>
    </citation>
    <scope>NUCLEOTIDE SEQUENCE [LARGE SCALE GENOMIC DNA]</scope>
    <source>
        <strain evidence="2 3">Cm c5</strain>
    </source>
</reference>
<evidence type="ECO:0000256" key="1">
    <source>
        <dbReference type="SAM" id="MobiDB-lite"/>
    </source>
</evidence>
<protein>
    <submittedName>
        <fullName evidence="2">Uncharacterized protein</fullName>
    </submittedName>
</protein>
<feature type="region of interest" description="Disordered" evidence="1">
    <location>
        <begin position="51"/>
        <end position="74"/>
    </location>
</feature>
<feature type="compositionally biased region" description="Polar residues" evidence="1">
    <location>
        <begin position="51"/>
        <end position="60"/>
    </location>
</feature>
<accession>A0A0K1EC61</accession>
<proteinExistence type="predicted"/>
<dbReference type="Proteomes" id="UP000067626">
    <property type="component" value="Chromosome"/>
</dbReference>
<dbReference type="AlphaFoldDB" id="A0A0K1EC61"/>
<dbReference type="KEGG" id="ccro:CMC5_025900"/>